<evidence type="ECO:0000259" key="5">
    <source>
        <dbReference type="PROSITE" id="PS50109"/>
    </source>
</evidence>
<evidence type="ECO:0000256" key="4">
    <source>
        <dbReference type="SAM" id="Coils"/>
    </source>
</evidence>
<dbReference type="Pfam" id="PF01814">
    <property type="entry name" value="Hemerythrin"/>
    <property type="match status" value="1"/>
</dbReference>
<keyword evidence="6" id="KW-0808">Transferase</keyword>
<proteinExistence type="inferred from homology"/>
<comment type="similarity">
    <text evidence="1">Belongs to the hemerythrin family.</text>
</comment>
<feature type="coiled-coil region" evidence="4">
    <location>
        <begin position="191"/>
        <end position="257"/>
    </location>
</feature>
<dbReference type="Gene3D" id="1.10.287.130">
    <property type="match status" value="1"/>
</dbReference>
<dbReference type="Gene3D" id="1.20.120.50">
    <property type="entry name" value="Hemerythrin-like"/>
    <property type="match status" value="1"/>
</dbReference>
<dbReference type="CDD" id="cd16943">
    <property type="entry name" value="HATPase_AtoS-like"/>
    <property type="match status" value="1"/>
</dbReference>
<dbReference type="PANTHER" id="PTHR43065:SF50">
    <property type="entry name" value="HISTIDINE KINASE"/>
    <property type="match status" value="1"/>
</dbReference>
<dbReference type="NCBIfam" id="NF033749">
    <property type="entry name" value="bact_hemeryth"/>
    <property type="match status" value="1"/>
</dbReference>
<name>A0A1J5TEX4_9ZZZZ</name>
<dbReference type="NCBIfam" id="TIGR02481">
    <property type="entry name" value="hemeryth_dom"/>
    <property type="match status" value="1"/>
</dbReference>
<dbReference type="InterPro" id="IPR012827">
    <property type="entry name" value="Hemerythrin_metal-bd"/>
</dbReference>
<evidence type="ECO:0000256" key="2">
    <source>
        <dbReference type="ARBA" id="ARBA00022723"/>
    </source>
</evidence>
<gene>
    <name evidence="6" type="primary">zraS_7</name>
    <name evidence="6" type="ORF">GALL_45260</name>
</gene>
<keyword evidence="4" id="KW-0175">Coiled coil</keyword>
<dbReference type="GO" id="GO:0046872">
    <property type="term" value="F:metal ion binding"/>
    <property type="evidence" value="ECO:0007669"/>
    <property type="project" value="UniProtKB-KW"/>
</dbReference>
<dbReference type="SUPFAM" id="SSF55874">
    <property type="entry name" value="ATPase domain of HSP90 chaperone/DNA topoisomerase II/histidine kinase"/>
    <property type="match status" value="1"/>
</dbReference>
<dbReference type="SUPFAM" id="SSF47384">
    <property type="entry name" value="Homodimeric domain of signal transducing histidine kinase"/>
    <property type="match status" value="1"/>
</dbReference>
<sequence>MGAGMYTEADEKFIAFNWDNKFDTGVDAVDVQHQKLVDIINRLGSISANQTSYAALDAILNELANYTVYHFEAEEKLMKHYAIDEAHQAVHIKAHQHFTSQVTQAAKILRSSPDISRQLLTPLLKYLTNWLVQHILGLDKRMTQEVLALQAGDSHYEATRKATAFMTQAANVLMEALNEMYGKLGDKTLEVMKKNQELEAEQEALRALNEQLEQRVQQRTAAVEQANRQLQSNNAELKQLNERLESAQTQLLQAEKMASIGQLAAGVAHEINNPVGFVNSNLGTLGKYIGSMFKVIDAYAAEAGNEAGVFPEVARVKKAVDFPYLVEDIPNLLKESQDGLARVKRIVQDLKDFSHVDESTWQHANLENGMDSTLNVVANEIKYKAEVIREYAGLPEVECMPSQINQVFLNLLMNAAQAIDRNGVITVRTGSSEQEVWVEVEDTGQGIAPEHINRIFDPFFTTKPVGKGTGLGLSLSYGIVQKHHGRIEVNSEMGKGTRFRVCLPVRQAPISGPWH</sequence>
<evidence type="ECO:0000256" key="3">
    <source>
        <dbReference type="ARBA" id="ARBA00023004"/>
    </source>
</evidence>
<dbReference type="CDD" id="cd12107">
    <property type="entry name" value="Hemerythrin"/>
    <property type="match status" value="1"/>
</dbReference>
<dbReference type="InterPro" id="IPR005467">
    <property type="entry name" value="His_kinase_dom"/>
</dbReference>
<dbReference type="InterPro" id="IPR003594">
    <property type="entry name" value="HATPase_dom"/>
</dbReference>
<protein>
    <submittedName>
        <fullName evidence="6">Sensor protein ZraS</fullName>
        <ecNumber evidence="6">2.7.13.3</ecNumber>
    </submittedName>
</protein>
<organism evidence="6">
    <name type="scientific">mine drainage metagenome</name>
    <dbReference type="NCBI Taxonomy" id="410659"/>
    <lineage>
        <taxon>unclassified sequences</taxon>
        <taxon>metagenomes</taxon>
        <taxon>ecological metagenomes</taxon>
    </lineage>
</organism>
<reference evidence="6" key="1">
    <citation type="submission" date="2016-10" db="EMBL/GenBank/DDBJ databases">
        <title>Sequence of Gallionella enrichment culture.</title>
        <authorList>
            <person name="Poehlein A."/>
            <person name="Muehling M."/>
            <person name="Daniel R."/>
        </authorList>
    </citation>
    <scope>NUCLEOTIDE SEQUENCE</scope>
</reference>
<dbReference type="Gene3D" id="3.30.565.10">
    <property type="entry name" value="Histidine kinase-like ATPase, C-terminal domain"/>
    <property type="match status" value="1"/>
</dbReference>
<dbReference type="InterPro" id="IPR035938">
    <property type="entry name" value="Hemerythrin-like_sf"/>
</dbReference>
<accession>A0A1J5TEX4</accession>
<dbReference type="PROSITE" id="PS50109">
    <property type="entry name" value="HIS_KIN"/>
    <property type="match status" value="1"/>
</dbReference>
<dbReference type="EMBL" id="MLJW01000011">
    <property type="protein sequence ID" value="OIR14720.1"/>
    <property type="molecule type" value="Genomic_DNA"/>
</dbReference>
<dbReference type="InterPro" id="IPR036890">
    <property type="entry name" value="HATPase_C_sf"/>
</dbReference>
<dbReference type="Pfam" id="PF02518">
    <property type="entry name" value="HATPase_c"/>
    <property type="match status" value="1"/>
</dbReference>
<dbReference type="SUPFAM" id="SSF47188">
    <property type="entry name" value="Hemerythrin-like"/>
    <property type="match status" value="1"/>
</dbReference>
<dbReference type="PRINTS" id="PR00344">
    <property type="entry name" value="BCTRLSENSOR"/>
</dbReference>
<feature type="domain" description="Histidine kinase" evidence="5">
    <location>
        <begin position="266"/>
        <end position="507"/>
    </location>
</feature>
<evidence type="ECO:0000256" key="1">
    <source>
        <dbReference type="ARBA" id="ARBA00010587"/>
    </source>
</evidence>
<dbReference type="InterPro" id="IPR004358">
    <property type="entry name" value="Sig_transdc_His_kin-like_C"/>
</dbReference>
<evidence type="ECO:0000313" key="6">
    <source>
        <dbReference type="EMBL" id="OIR14720.1"/>
    </source>
</evidence>
<dbReference type="InterPro" id="IPR012312">
    <property type="entry name" value="Hemerythrin-like"/>
</dbReference>
<dbReference type="AlphaFoldDB" id="A0A1J5TEX4"/>
<dbReference type="InterPro" id="IPR036097">
    <property type="entry name" value="HisK_dim/P_sf"/>
</dbReference>
<dbReference type="PANTHER" id="PTHR43065">
    <property type="entry name" value="SENSOR HISTIDINE KINASE"/>
    <property type="match status" value="1"/>
</dbReference>
<keyword evidence="2" id="KW-0479">Metal-binding</keyword>
<comment type="caution">
    <text evidence="6">The sequence shown here is derived from an EMBL/GenBank/DDBJ whole genome shotgun (WGS) entry which is preliminary data.</text>
</comment>
<dbReference type="GO" id="GO:0000155">
    <property type="term" value="F:phosphorelay sensor kinase activity"/>
    <property type="evidence" value="ECO:0007669"/>
    <property type="project" value="InterPro"/>
</dbReference>
<keyword evidence="3" id="KW-0408">Iron</keyword>
<dbReference type="EC" id="2.7.13.3" evidence="6"/>
<dbReference type="SMART" id="SM00387">
    <property type="entry name" value="HATPase_c"/>
    <property type="match status" value="1"/>
</dbReference>